<keyword evidence="3" id="KW-1185">Reference proteome</keyword>
<evidence type="ECO:0000313" key="3">
    <source>
        <dbReference type="Proteomes" id="UP000239936"/>
    </source>
</evidence>
<feature type="region of interest" description="Disordered" evidence="1">
    <location>
        <begin position="75"/>
        <end position="95"/>
    </location>
</feature>
<evidence type="ECO:0000313" key="2">
    <source>
        <dbReference type="EMBL" id="PQJ96809.1"/>
    </source>
</evidence>
<dbReference type="RefSeq" id="WP_105073153.1">
    <property type="nucleotide sequence ID" value="NZ_PPGH01000029.1"/>
</dbReference>
<reference evidence="2 3" key="1">
    <citation type="submission" date="2018-01" db="EMBL/GenBank/DDBJ databases">
        <title>The complete genome sequence of Chromatium okenii LaCa, a purple sulfur bacterium with a turbulent life.</title>
        <authorList>
            <person name="Luedin S.M."/>
            <person name="Liechti N."/>
            <person name="Storelli N."/>
            <person name="Danza F."/>
            <person name="Wittwer M."/>
            <person name="Pothier J.F."/>
            <person name="Tonolla M.A."/>
        </authorList>
    </citation>
    <scope>NUCLEOTIDE SEQUENCE [LARGE SCALE GENOMIC DNA]</scope>
    <source>
        <strain evidence="2 3">LaCa</strain>
    </source>
</reference>
<evidence type="ECO:0000256" key="1">
    <source>
        <dbReference type="SAM" id="MobiDB-lite"/>
    </source>
</evidence>
<organism evidence="2 3">
    <name type="scientific">Chromatium okenii</name>
    <dbReference type="NCBI Taxonomy" id="61644"/>
    <lineage>
        <taxon>Bacteria</taxon>
        <taxon>Pseudomonadati</taxon>
        <taxon>Pseudomonadota</taxon>
        <taxon>Gammaproteobacteria</taxon>
        <taxon>Chromatiales</taxon>
        <taxon>Chromatiaceae</taxon>
        <taxon>Chromatium</taxon>
    </lineage>
</organism>
<dbReference type="EMBL" id="PPGH01000029">
    <property type="protein sequence ID" value="PQJ96809.1"/>
    <property type="molecule type" value="Genomic_DNA"/>
</dbReference>
<gene>
    <name evidence="2" type="ORF">CXB77_05720</name>
</gene>
<dbReference type="AlphaFoldDB" id="A0A2S7XST6"/>
<comment type="caution">
    <text evidence="2">The sequence shown here is derived from an EMBL/GenBank/DDBJ whole genome shotgun (WGS) entry which is preliminary data.</text>
</comment>
<protein>
    <submittedName>
        <fullName evidence="2">Uncharacterized protein</fullName>
    </submittedName>
</protein>
<feature type="compositionally biased region" description="Basic and acidic residues" evidence="1">
    <location>
        <begin position="83"/>
        <end position="92"/>
    </location>
</feature>
<proteinExistence type="predicted"/>
<accession>A0A2S7XST6</accession>
<dbReference type="Proteomes" id="UP000239936">
    <property type="component" value="Unassembled WGS sequence"/>
</dbReference>
<sequence length="139" mass="15251">MHEALKGFDFKRALNELQSAGVLLVTGDKRAVSLRINSRQVRVYHIKADALLPAETLETPETQQAFQHKLLINNAKTPETPETPERRGRDGNHINGRSATVIAPLNYSGIYGDMSFVSVYGVSSVSSVSNFGNQRLTAP</sequence>
<name>A0A2S7XST6_9GAMM</name>